<dbReference type="Proteomes" id="UP000492821">
    <property type="component" value="Unassembled WGS sequence"/>
</dbReference>
<accession>A0A7E4VZE4</accession>
<name>A0A7E4VZE4_PANRE</name>
<feature type="compositionally biased region" description="Basic and acidic residues" evidence="1">
    <location>
        <begin position="66"/>
        <end position="76"/>
    </location>
</feature>
<dbReference type="WBParaSite" id="Pan_g5112.t1">
    <property type="protein sequence ID" value="Pan_g5112.t1"/>
    <property type="gene ID" value="Pan_g5112"/>
</dbReference>
<proteinExistence type="predicted"/>
<feature type="transmembrane region" description="Helical" evidence="2">
    <location>
        <begin position="467"/>
        <end position="488"/>
    </location>
</feature>
<organism evidence="3 4">
    <name type="scientific">Panagrellus redivivus</name>
    <name type="common">Microworm</name>
    <dbReference type="NCBI Taxonomy" id="6233"/>
    <lineage>
        <taxon>Eukaryota</taxon>
        <taxon>Metazoa</taxon>
        <taxon>Ecdysozoa</taxon>
        <taxon>Nematoda</taxon>
        <taxon>Chromadorea</taxon>
        <taxon>Rhabditida</taxon>
        <taxon>Tylenchina</taxon>
        <taxon>Panagrolaimomorpha</taxon>
        <taxon>Panagrolaimoidea</taxon>
        <taxon>Panagrolaimidae</taxon>
        <taxon>Panagrellus</taxon>
    </lineage>
</organism>
<evidence type="ECO:0000313" key="4">
    <source>
        <dbReference type="WBParaSite" id="Pan_g5112.t1"/>
    </source>
</evidence>
<keyword evidence="2" id="KW-0472">Membrane</keyword>
<sequence>MHTFDFDFDVSQEARENNGLRTRQTGLHPFASSTCFAPWNTVSTDRFVEACYTACSQGGSQNTYGRGEDNNHRSERCPVSAQRDGWGEGQDPPPTGTAAHACWTAATSTFFSETAFFVWRCLFSRRGGACSASGSSDTDQPEAKGHRRSKSREPGLGQGRKLTWRFVTERKEAISYPGYRLTFIGEGGDSLADGRSVVSVFAGSTLVTIDLSSQSPIPPTPTCNQIQSQPSNMLMNTGEKLIAIQNKIHTIQDRLEANRLRHEDDDDTGCCGVAPHAWRSFFANQTFYAHIMKIVALFIIAVVHLVYMQPFLDAFVAIDSYAEKVVAKYPATLQTPHGLDTRAISRQVALLQDYKHNIWMTVGAMCVSLSTTCFFLFLLPVTPVRRLHVNLIKIVDIVSFAFLPAMLGSRIVVAEMVRNGLRGALQTAHQLTSANRLMNTLVCSIHDREGLPNCADLVLRSILPIVVLKYLFILAILTLAYIALAYLIEYCIRHWFPPTHSKHTSSSRHHCYHGHGSNVYMPVILPPKNPLIDA</sequence>
<evidence type="ECO:0000256" key="2">
    <source>
        <dbReference type="SAM" id="Phobius"/>
    </source>
</evidence>
<feature type="transmembrane region" description="Helical" evidence="2">
    <location>
        <begin position="358"/>
        <end position="379"/>
    </location>
</feature>
<dbReference type="AlphaFoldDB" id="A0A7E4VZE4"/>
<keyword evidence="2" id="KW-1133">Transmembrane helix</keyword>
<evidence type="ECO:0000313" key="3">
    <source>
        <dbReference type="Proteomes" id="UP000492821"/>
    </source>
</evidence>
<evidence type="ECO:0000256" key="1">
    <source>
        <dbReference type="SAM" id="MobiDB-lite"/>
    </source>
</evidence>
<feature type="transmembrane region" description="Helical" evidence="2">
    <location>
        <begin position="391"/>
        <end position="413"/>
    </location>
</feature>
<keyword evidence="3" id="KW-1185">Reference proteome</keyword>
<feature type="transmembrane region" description="Helical" evidence="2">
    <location>
        <begin position="287"/>
        <end position="307"/>
    </location>
</feature>
<feature type="region of interest" description="Disordered" evidence="1">
    <location>
        <begin position="127"/>
        <end position="161"/>
    </location>
</feature>
<protein>
    <submittedName>
        <fullName evidence="4">Dendritic cell-specific transmembrane protein-like domain-containing protein</fullName>
    </submittedName>
</protein>
<reference evidence="4" key="2">
    <citation type="submission" date="2020-10" db="UniProtKB">
        <authorList>
            <consortium name="WormBaseParasite"/>
        </authorList>
    </citation>
    <scope>IDENTIFICATION</scope>
</reference>
<feature type="region of interest" description="Disordered" evidence="1">
    <location>
        <begin position="62"/>
        <end position="98"/>
    </location>
</feature>
<reference evidence="3" key="1">
    <citation type="journal article" date="2013" name="Genetics">
        <title>The draft genome and transcriptome of Panagrellus redivivus are shaped by the harsh demands of a free-living lifestyle.</title>
        <authorList>
            <person name="Srinivasan J."/>
            <person name="Dillman A.R."/>
            <person name="Macchietto M.G."/>
            <person name="Heikkinen L."/>
            <person name="Lakso M."/>
            <person name="Fracchia K.M."/>
            <person name="Antoshechkin I."/>
            <person name="Mortazavi A."/>
            <person name="Wong G."/>
            <person name="Sternberg P.W."/>
        </authorList>
    </citation>
    <scope>NUCLEOTIDE SEQUENCE [LARGE SCALE GENOMIC DNA]</scope>
    <source>
        <strain evidence="3">MT8872</strain>
    </source>
</reference>
<keyword evidence="2" id="KW-0812">Transmembrane</keyword>
<feature type="compositionally biased region" description="Low complexity" evidence="1">
    <location>
        <begin position="127"/>
        <end position="136"/>
    </location>
</feature>